<dbReference type="SUPFAM" id="SSF53474">
    <property type="entry name" value="alpha/beta-Hydrolases"/>
    <property type="match status" value="1"/>
</dbReference>
<evidence type="ECO:0000259" key="1">
    <source>
        <dbReference type="Pfam" id="PF12146"/>
    </source>
</evidence>
<name>A0ABN6D2K9_9BURK</name>
<feature type="domain" description="Serine aminopeptidase S33" evidence="1">
    <location>
        <begin position="45"/>
        <end position="164"/>
    </location>
</feature>
<evidence type="ECO:0000313" key="3">
    <source>
        <dbReference type="Proteomes" id="UP000824366"/>
    </source>
</evidence>
<dbReference type="Proteomes" id="UP000824366">
    <property type="component" value="Chromosome"/>
</dbReference>
<dbReference type="InterPro" id="IPR029058">
    <property type="entry name" value="AB_hydrolase_fold"/>
</dbReference>
<protein>
    <recommendedName>
        <fullName evidence="1">Serine aminopeptidase S33 domain-containing protein</fullName>
    </recommendedName>
</protein>
<gene>
    <name evidence="2" type="ORF">MIZ03_1127</name>
</gene>
<accession>A0ABN6D2K9</accession>
<dbReference type="PANTHER" id="PTHR12277">
    <property type="entry name" value="ALPHA/BETA HYDROLASE DOMAIN-CONTAINING PROTEIN"/>
    <property type="match status" value="1"/>
</dbReference>
<evidence type="ECO:0000313" key="2">
    <source>
        <dbReference type="EMBL" id="BCO26247.1"/>
    </source>
</evidence>
<organism evidence="2 3">
    <name type="scientific">Rhodoferax lithotrophicus</name>
    <dbReference type="NCBI Taxonomy" id="2798804"/>
    <lineage>
        <taxon>Bacteria</taxon>
        <taxon>Pseudomonadati</taxon>
        <taxon>Pseudomonadota</taxon>
        <taxon>Betaproteobacteria</taxon>
        <taxon>Burkholderiales</taxon>
        <taxon>Comamonadaceae</taxon>
        <taxon>Rhodoferax</taxon>
    </lineage>
</organism>
<sequence length="259" mass="28303">MLTAHGSTVTSPSSVQFYELEVPRSGTPAHISLWWLPQTDPQAPTLLYLHGTFRNLEGNQHKIESLRQAGFSILALDYRGWGQSTAITPSEQTILADARLAWAELVRREPRPAQRVIYGHSMGSGVAVDLASQLSYPQDYGGLILESAFTSFADVARSAGFWTRVLALFSTERFASIDKIGQVHAPLLMLHGQQDDTIPIALGEQLFAAAHAPKQWVSIKAGGHSDLDLVAADAYQHALQVFKTQHLVPAALPTLQTQN</sequence>
<dbReference type="Pfam" id="PF12146">
    <property type="entry name" value="Hydrolase_4"/>
    <property type="match status" value="1"/>
</dbReference>
<reference evidence="2 3" key="1">
    <citation type="journal article" date="2021" name="Microbiol. Spectr.">
        <title>A Single Bacterium Capable of Oxidation and Reduction of Iron at Circumneutral pH.</title>
        <authorList>
            <person name="Kato S."/>
            <person name="Ohkuma M."/>
        </authorList>
    </citation>
    <scope>NUCLEOTIDE SEQUENCE [LARGE SCALE GENOMIC DNA]</scope>
    <source>
        <strain evidence="2 3">MIZ03</strain>
    </source>
</reference>
<dbReference type="Gene3D" id="3.40.50.1820">
    <property type="entry name" value="alpha/beta hydrolase"/>
    <property type="match status" value="1"/>
</dbReference>
<proteinExistence type="predicted"/>
<keyword evidence="3" id="KW-1185">Reference proteome</keyword>
<dbReference type="PANTHER" id="PTHR12277:SF81">
    <property type="entry name" value="PROTEIN ABHD13"/>
    <property type="match status" value="1"/>
</dbReference>
<dbReference type="EMBL" id="AP024238">
    <property type="protein sequence ID" value="BCO26247.1"/>
    <property type="molecule type" value="Genomic_DNA"/>
</dbReference>
<dbReference type="InterPro" id="IPR022742">
    <property type="entry name" value="Hydrolase_4"/>
</dbReference>